<name>A0ACC6UYM9_9CREN</name>
<organism evidence="1 2">
    <name type="scientific">Thermoproteus sp. AZ2</name>
    <dbReference type="NCBI Taxonomy" id="1609232"/>
    <lineage>
        <taxon>Archaea</taxon>
        <taxon>Thermoproteota</taxon>
        <taxon>Thermoprotei</taxon>
        <taxon>Thermoproteales</taxon>
        <taxon>Thermoproteaceae</taxon>
        <taxon>Thermoproteus</taxon>
    </lineage>
</organism>
<reference evidence="1" key="1">
    <citation type="submission" date="2024-07" db="EMBL/GenBank/DDBJ databases">
        <title>Metagenome and Metagenome-Assembled Genomes of Archaea from a hot spring from the geothermal field of Los Azufres, Mexico.</title>
        <authorList>
            <person name="Marin-Paredes R."/>
            <person name="Martinez-Romero E."/>
            <person name="Servin-Garciduenas L.E."/>
        </authorList>
    </citation>
    <scope>NUCLEOTIDE SEQUENCE</scope>
</reference>
<evidence type="ECO:0000313" key="2">
    <source>
        <dbReference type="Proteomes" id="UP000033636"/>
    </source>
</evidence>
<proteinExistence type="predicted"/>
<sequence>MRVTRLKYAHNDPIFYRVRGLDVISASNLEAPRLLLEGKADLAFVPVTLAAELDIPVLPRLAVYSVGPVISARIFKGAGASGYAAVSDTTVNARAAAKLLNISFERVDDPAAALARYKGVLVIGDDALRLVDRGVPHIADVGELWQDKVGTPLVYAVLAARPGLRPSEAEAIAEELENSLAAFYEDPAPVVKASAARLGVGERLMAEYFTRMKYFVNNEVLRGLEVEEELLGLKRLRLI</sequence>
<gene>
    <name evidence="1" type="ORF">TU35_001185</name>
</gene>
<evidence type="ECO:0000313" key="1">
    <source>
        <dbReference type="EMBL" id="MFB6489855.1"/>
    </source>
</evidence>
<protein>
    <submittedName>
        <fullName evidence="1">MqnA/MqnD/SBP family protein</fullName>
    </submittedName>
</protein>
<comment type="caution">
    <text evidence="1">The sequence shown here is derived from an EMBL/GenBank/DDBJ whole genome shotgun (WGS) entry which is preliminary data.</text>
</comment>
<dbReference type="EMBL" id="JZWT02000002">
    <property type="protein sequence ID" value="MFB6489855.1"/>
    <property type="molecule type" value="Genomic_DNA"/>
</dbReference>
<dbReference type="Proteomes" id="UP000033636">
    <property type="component" value="Unassembled WGS sequence"/>
</dbReference>
<accession>A0ACC6UYM9</accession>